<dbReference type="InterPro" id="IPR011483">
    <property type="entry name" value="Sde182_NH-like"/>
</dbReference>
<keyword evidence="5" id="KW-1185">Reference proteome</keyword>
<dbReference type="InterPro" id="IPR048527">
    <property type="entry name" value="Sde182_C"/>
</dbReference>
<evidence type="ECO:0000259" key="2">
    <source>
        <dbReference type="Pfam" id="PF07632"/>
    </source>
</evidence>
<feature type="region of interest" description="Disordered" evidence="1">
    <location>
        <begin position="112"/>
        <end position="131"/>
    </location>
</feature>
<gene>
    <name evidence="4" type="ORF">Poly41_27900</name>
</gene>
<dbReference type="Pfam" id="PF07632">
    <property type="entry name" value="Sde182_NH-like"/>
    <property type="match status" value="1"/>
</dbReference>
<dbReference type="SUPFAM" id="SSF53590">
    <property type="entry name" value="Nucleoside hydrolase"/>
    <property type="match status" value="1"/>
</dbReference>
<dbReference type="EMBL" id="SJPV01000004">
    <property type="protein sequence ID" value="TWU38314.1"/>
    <property type="molecule type" value="Genomic_DNA"/>
</dbReference>
<evidence type="ECO:0000259" key="3">
    <source>
        <dbReference type="Pfam" id="PF21027"/>
    </source>
</evidence>
<dbReference type="Gene3D" id="2.60.40.10">
    <property type="entry name" value="Immunoglobulins"/>
    <property type="match status" value="1"/>
</dbReference>
<sequence>MNTSYFLRRIVGALFFATAWWICLPTDTSAAKPRLVVMTDIGGDPDDEQSIVRFLLYACDLDVEGLCTGFGHGHYKVTHPELLHKAVDAYGQVLPNLLQHREDFPSHDQLKKLIKDGSNGDPHTVGPGRDSEASEWIIRVLDRDDPRPVWFSIWGGPRELAQAIWKVQNTRTAEQLAAFKRKIRVHSIADQDHTAEWIKKNHPDIFWIYSDGQFRGIWKEGDQTIVAPQWLEQNVRTAHGALGPIYPAKAAGKVGVKEGDTPSFFYVLPDGLSDPEHPGWGNWGGRFERSGSGMEFTSASDLREHVPDVLYPVHRWRDAFQNSFAARMDWCVSSFRNANHEPIAVLNGDQTGRVLQIESDANQDVRLSAVGSSDPDGHALQFRWWNYVEAGSHWLAAPLQGSETAETVITIPSNASGQTIHVILEVTDRGEPALTSYRRAILNVGGEPIEPPPGVWLSSAEVVPPLTEFIPAPDGPWVFQRAVNVNGPPVQIDGRQWQGEDSRNFDCNGKALVTKDVKPQPAVDADHTTMLTSFRFSRDLEVSFNRLPVGTYAVFVHVFEDNHSEQLDFFLERHPVTRNYASGTAGHWNRLGPWVARVADGNIVLTSDGGAANLAGIELWKLNETADGKD</sequence>
<dbReference type="Pfam" id="PF21027">
    <property type="entry name" value="Sde0182_C"/>
    <property type="match status" value="1"/>
</dbReference>
<name>A0A5C6DQ69_9BACT</name>
<dbReference type="AlphaFoldDB" id="A0A5C6DQ69"/>
<organism evidence="4 5">
    <name type="scientific">Novipirellula artificiosorum</name>
    <dbReference type="NCBI Taxonomy" id="2528016"/>
    <lineage>
        <taxon>Bacteria</taxon>
        <taxon>Pseudomonadati</taxon>
        <taxon>Planctomycetota</taxon>
        <taxon>Planctomycetia</taxon>
        <taxon>Pirellulales</taxon>
        <taxon>Pirellulaceae</taxon>
        <taxon>Novipirellula</taxon>
    </lineage>
</organism>
<protein>
    <recommendedName>
        <fullName evidence="6">DUF1593 domain-containing protein</fullName>
    </recommendedName>
</protein>
<dbReference type="Gene3D" id="3.90.245.10">
    <property type="entry name" value="Ribonucleoside hydrolase-like"/>
    <property type="match status" value="1"/>
</dbReference>
<evidence type="ECO:0008006" key="6">
    <source>
        <dbReference type="Google" id="ProtNLM"/>
    </source>
</evidence>
<dbReference type="InterPro" id="IPR013783">
    <property type="entry name" value="Ig-like_fold"/>
</dbReference>
<feature type="domain" description="Cellulose-binding Sde182 C-terminal" evidence="3">
    <location>
        <begin position="365"/>
        <end position="444"/>
    </location>
</feature>
<dbReference type="OrthoDB" id="253051at2"/>
<evidence type="ECO:0000313" key="4">
    <source>
        <dbReference type="EMBL" id="TWU38314.1"/>
    </source>
</evidence>
<evidence type="ECO:0000256" key="1">
    <source>
        <dbReference type="SAM" id="MobiDB-lite"/>
    </source>
</evidence>
<proteinExistence type="predicted"/>
<dbReference type="GO" id="GO:0016799">
    <property type="term" value="F:hydrolase activity, hydrolyzing N-glycosyl compounds"/>
    <property type="evidence" value="ECO:0007669"/>
    <property type="project" value="InterPro"/>
</dbReference>
<dbReference type="Proteomes" id="UP000319143">
    <property type="component" value="Unassembled WGS sequence"/>
</dbReference>
<feature type="domain" description="Cellulose-binding Sde182 nucleoside hydrolase-like" evidence="2">
    <location>
        <begin position="34"/>
        <end position="287"/>
    </location>
</feature>
<accession>A0A5C6DQ69</accession>
<comment type="caution">
    <text evidence="4">The sequence shown here is derived from an EMBL/GenBank/DDBJ whole genome shotgun (WGS) entry which is preliminary data.</text>
</comment>
<reference evidence="4 5" key="1">
    <citation type="submission" date="2019-02" db="EMBL/GenBank/DDBJ databases">
        <title>Deep-cultivation of Planctomycetes and their phenomic and genomic characterization uncovers novel biology.</title>
        <authorList>
            <person name="Wiegand S."/>
            <person name="Jogler M."/>
            <person name="Boedeker C."/>
            <person name="Pinto D."/>
            <person name="Vollmers J."/>
            <person name="Rivas-Marin E."/>
            <person name="Kohn T."/>
            <person name="Peeters S.H."/>
            <person name="Heuer A."/>
            <person name="Rast P."/>
            <person name="Oberbeckmann S."/>
            <person name="Bunk B."/>
            <person name="Jeske O."/>
            <person name="Meyerdierks A."/>
            <person name="Storesund J.E."/>
            <person name="Kallscheuer N."/>
            <person name="Luecker S."/>
            <person name="Lage O.M."/>
            <person name="Pohl T."/>
            <person name="Merkel B.J."/>
            <person name="Hornburger P."/>
            <person name="Mueller R.-W."/>
            <person name="Bruemmer F."/>
            <person name="Labrenz M."/>
            <person name="Spormann A.M."/>
            <person name="Op Den Camp H."/>
            <person name="Overmann J."/>
            <person name="Amann R."/>
            <person name="Jetten M.S.M."/>
            <person name="Mascher T."/>
            <person name="Medema M.H."/>
            <person name="Devos D.P."/>
            <person name="Kaster A.-K."/>
            <person name="Ovreas L."/>
            <person name="Rohde M."/>
            <person name="Galperin M.Y."/>
            <person name="Jogler C."/>
        </authorList>
    </citation>
    <scope>NUCLEOTIDE SEQUENCE [LARGE SCALE GENOMIC DNA]</scope>
    <source>
        <strain evidence="4 5">Poly41</strain>
    </source>
</reference>
<evidence type="ECO:0000313" key="5">
    <source>
        <dbReference type="Proteomes" id="UP000319143"/>
    </source>
</evidence>
<dbReference type="InterPro" id="IPR036452">
    <property type="entry name" value="Ribo_hydro-like"/>
</dbReference>
<dbReference type="RefSeq" id="WP_146526646.1">
    <property type="nucleotide sequence ID" value="NZ_SJPV01000004.1"/>
</dbReference>